<protein>
    <submittedName>
        <fullName evidence="1">Uncharacterized protein</fullName>
    </submittedName>
</protein>
<dbReference type="EMBL" id="JAIWYP010000025">
    <property type="protein sequence ID" value="KAH3692117.1"/>
    <property type="molecule type" value="Genomic_DNA"/>
</dbReference>
<reference evidence="1" key="2">
    <citation type="submission" date="2020-11" db="EMBL/GenBank/DDBJ databases">
        <authorList>
            <person name="McCartney M.A."/>
            <person name="Auch B."/>
            <person name="Kono T."/>
            <person name="Mallez S."/>
            <person name="Becker A."/>
            <person name="Gohl D.M."/>
            <person name="Silverstein K.A.T."/>
            <person name="Koren S."/>
            <person name="Bechman K.B."/>
            <person name="Herman A."/>
            <person name="Abrahante J.E."/>
            <person name="Garbe J."/>
        </authorList>
    </citation>
    <scope>NUCLEOTIDE SEQUENCE</scope>
    <source>
        <strain evidence="1">Duluth1</strain>
        <tissue evidence="1">Whole animal</tissue>
    </source>
</reference>
<keyword evidence="2" id="KW-1185">Reference proteome</keyword>
<reference evidence="1" key="1">
    <citation type="journal article" date="2019" name="bioRxiv">
        <title>The Genome of the Zebra Mussel, Dreissena polymorpha: A Resource for Invasive Species Research.</title>
        <authorList>
            <person name="McCartney M.A."/>
            <person name="Auch B."/>
            <person name="Kono T."/>
            <person name="Mallez S."/>
            <person name="Zhang Y."/>
            <person name="Obille A."/>
            <person name="Becker A."/>
            <person name="Abrahante J.E."/>
            <person name="Garbe J."/>
            <person name="Badalamenti J.P."/>
            <person name="Herman A."/>
            <person name="Mangelson H."/>
            <person name="Liachko I."/>
            <person name="Sullivan S."/>
            <person name="Sone E.D."/>
            <person name="Koren S."/>
            <person name="Silverstein K.A.T."/>
            <person name="Beckman K.B."/>
            <person name="Gohl D.M."/>
        </authorList>
    </citation>
    <scope>NUCLEOTIDE SEQUENCE</scope>
    <source>
        <strain evidence="1">Duluth1</strain>
        <tissue evidence="1">Whole animal</tissue>
    </source>
</reference>
<dbReference type="AlphaFoldDB" id="A0A9D4BFV5"/>
<gene>
    <name evidence="1" type="ORF">DPMN_193929</name>
</gene>
<comment type="caution">
    <text evidence="1">The sequence shown here is derived from an EMBL/GenBank/DDBJ whole genome shotgun (WGS) entry which is preliminary data.</text>
</comment>
<proteinExistence type="predicted"/>
<evidence type="ECO:0000313" key="2">
    <source>
        <dbReference type="Proteomes" id="UP000828390"/>
    </source>
</evidence>
<sequence length="52" mass="5771">MCSLVWSYTVCICDVQSGLELHCLHMRCAVCSGATLSAYEMCSLVWSYTVCI</sequence>
<name>A0A9D4BFV5_DREPO</name>
<organism evidence="1 2">
    <name type="scientific">Dreissena polymorpha</name>
    <name type="common">Zebra mussel</name>
    <name type="synonym">Mytilus polymorpha</name>
    <dbReference type="NCBI Taxonomy" id="45954"/>
    <lineage>
        <taxon>Eukaryota</taxon>
        <taxon>Metazoa</taxon>
        <taxon>Spiralia</taxon>
        <taxon>Lophotrochozoa</taxon>
        <taxon>Mollusca</taxon>
        <taxon>Bivalvia</taxon>
        <taxon>Autobranchia</taxon>
        <taxon>Heteroconchia</taxon>
        <taxon>Euheterodonta</taxon>
        <taxon>Imparidentia</taxon>
        <taxon>Neoheterodontei</taxon>
        <taxon>Myida</taxon>
        <taxon>Dreissenoidea</taxon>
        <taxon>Dreissenidae</taxon>
        <taxon>Dreissena</taxon>
    </lineage>
</organism>
<evidence type="ECO:0000313" key="1">
    <source>
        <dbReference type="EMBL" id="KAH3692117.1"/>
    </source>
</evidence>
<dbReference type="Proteomes" id="UP000828390">
    <property type="component" value="Unassembled WGS sequence"/>
</dbReference>
<accession>A0A9D4BFV5</accession>